<evidence type="ECO:0000256" key="5">
    <source>
        <dbReference type="ARBA" id="ARBA00038359"/>
    </source>
</evidence>
<dbReference type="PANTHER" id="PTHR33048">
    <property type="entry name" value="PTH11-LIKE INTEGRAL MEMBRANE PROTEIN (AFU_ORTHOLOGUE AFUA_5G11245)"/>
    <property type="match status" value="1"/>
</dbReference>
<evidence type="ECO:0000256" key="6">
    <source>
        <dbReference type="SAM" id="Phobius"/>
    </source>
</evidence>
<evidence type="ECO:0000259" key="7">
    <source>
        <dbReference type="Pfam" id="PF20684"/>
    </source>
</evidence>
<gene>
    <name evidence="8" type="ORF">BO71DRAFT_317339</name>
</gene>
<feature type="transmembrane region" description="Helical" evidence="6">
    <location>
        <begin position="123"/>
        <end position="141"/>
    </location>
</feature>
<feature type="transmembrane region" description="Helical" evidence="6">
    <location>
        <begin position="6"/>
        <end position="29"/>
    </location>
</feature>
<keyword evidence="9" id="KW-1185">Reference proteome</keyword>
<protein>
    <recommendedName>
        <fullName evidence="7">Rhodopsin domain-containing protein</fullName>
    </recommendedName>
</protein>
<accession>A0A319DKC3</accession>
<evidence type="ECO:0000256" key="4">
    <source>
        <dbReference type="ARBA" id="ARBA00023136"/>
    </source>
</evidence>
<comment type="subcellular location">
    <subcellularLocation>
        <location evidence="1">Membrane</location>
        <topology evidence="1">Multi-pass membrane protein</topology>
    </subcellularLocation>
</comment>
<organism evidence="8 9">
    <name type="scientific">Aspergillus ellipticus CBS 707.79</name>
    <dbReference type="NCBI Taxonomy" id="1448320"/>
    <lineage>
        <taxon>Eukaryota</taxon>
        <taxon>Fungi</taxon>
        <taxon>Dikarya</taxon>
        <taxon>Ascomycota</taxon>
        <taxon>Pezizomycotina</taxon>
        <taxon>Eurotiomycetes</taxon>
        <taxon>Eurotiomycetidae</taxon>
        <taxon>Eurotiales</taxon>
        <taxon>Aspergillaceae</taxon>
        <taxon>Aspergillus</taxon>
        <taxon>Aspergillus subgen. Circumdati</taxon>
    </lineage>
</organism>
<evidence type="ECO:0000313" key="9">
    <source>
        <dbReference type="Proteomes" id="UP000247810"/>
    </source>
</evidence>
<dbReference type="STRING" id="1448320.A0A319DKC3"/>
<feature type="transmembrane region" description="Helical" evidence="6">
    <location>
        <begin position="161"/>
        <end position="184"/>
    </location>
</feature>
<dbReference type="InterPro" id="IPR049326">
    <property type="entry name" value="Rhodopsin_dom_fungi"/>
</dbReference>
<keyword evidence="4 6" id="KW-0472">Membrane</keyword>
<evidence type="ECO:0000256" key="2">
    <source>
        <dbReference type="ARBA" id="ARBA00022692"/>
    </source>
</evidence>
<feature type="non-terminal residue" evidence="8">
    <location>
        <position position="1"/>
    </location>
</feature>
<proteinExistence type="inferred from homology"/>
<feature type="transmembrane region" description="Helical" evidence="6">
    <location>
        <begin position="91"/>
        <end position="111"/>
    </location>
</feature>
<feature type="transmembrane region" description="Helical" evidence="6">
    <location>
        <begin position="41"/>
        <end position="63"/>
    </location>
</feature>
<keyword evidence="3 6" id="KW-1133">Transmembrane helix</keyword>
<feature type="domain" description="Rhodopsin" evidence="7">
    <location>
        <begin position="25"/>
        <end position="258"/>
    </location>
</feature>
<reference evidence="8 9" key="1">
    <citation type="submission" date="2018-02" db="EMBL/GenBank/DDBJ databases">
        <title>The genomes of Aspergillus section Nigri reveals drivers in fungal speciation.</title>
        <authorList>
            <consortium name="DOE Joint Genome Institute"/>
            <person name="Vesth T.C."/>
            <person name="Nybo J."/>
            <person name="Theobald S."/>
            <person name="Brandl J."/>
            <person name="Frisvad J.C."/>
            <person name="Nielsen K.F."/>
            <person name="Lyhne E.K."/>
            <person name="Kogle M.E."/>
            <person name="Kuo A."/>
            <person name="Riley R."/>
            <person name="Clum A."/>
            <person name="Nolan M."/>
            <person name="Lipzen A."/>
            <person name="Salamov A."/>
            <person name="Henrissat B."/>
            <person name="Wiebenga A."/>
            <person name="De vries R.P."/>
            <person name="Grigoriev I.V."/>
            <person name="Mortensen U.H."/>
            <person name="Andersen M.R."/>
            <person name="Baker S.E."/>
        </authorList>
    </citation>
    <scope>NUCLEOTIDE SEQUENCE [LARGE SCALE GENOMIC DNA]</scope>
    <source>
        <strain evidence="8 9">CBS 707.79</strain>
    </source>
</reference>
<dbReference type="InterPro" id="IPR052337">
    <property type="entry name" value="SAT4-like"/>
</dbReference>
<dbReference type="GO" id="GO:0016020">
    <property type="term" value="C:membrane"/>
    <property type="evidence" value="ECO:0007669"/>
    <property type="project" value="UniProtKB-SubCell"/>
</dbReference>
<feature type="transmembrane region" description="Helical" evidence="6">
    <location>
        <begin position="235"/>
        <end position="252"/>
    </location>
</feature>
<evidence type="ECO:0000313" key="8">
    <source>
        <dbReference type="EMBL" id="PYH98015.1"/>
    </source>
</evidence>
<name>A0A319DKC3_9EURO</name>
<dbReference type="AlphaFoldDB" id="A0A319DKC3"/>
<dbReference type="EMBL" id="KZ825816">
    <property type="protein sequence ID" value="PYH98015.1"/>
    <property type="molecule type" value="Genomic_DNA"/>
</dbReference>
<dbReference type="PANTHER" id="PTHR33048:SF47">
    <property type="entry name" value="INTEGRAL MEMBRANE PROTEIN-RELATED"/>
    <property type="match status" value="1"/>
</dbReference>
<evidence type="ECO:0000256" key="3">
    <source>
        <dbReference type="ARBA" id="ARBA00022989"/>
    </source>
</evidence>
<evidence type="ECO:0000256" key="1">
    <source>
        <dbReference type="ARBA" id="ARBA00004141"/>
    </source>
</evidence>
<dbReference type="VEuPathDB" id="FungiDB:BO71DRAFT_317339"/>
<keyword evidence="2 6" id="KW-0812">Transmembrane</keyword>
<comment type="similarity">
    <text evidence="5">Belongs to the SAT4 family.</text>
</comment>
<feature type="transmembrane region" description="Helical" evidence="6">
    <location>
        <begin position="196"/>
        <end position="215"/>
    </location>
</feature>
<sequence length="375" mass="42121">VGYWGRTLIIVPIIASIATTLLATLRVYSRRSTHRKMDVDDIFIGLGLLFYYGLTISTVKAGYNSVGYDTLSLFPSTRQRITFLFWLSQKMWPLSQIFVKLSIIVVLRRLLGSVPHWHNTTTALIGFTVAWGVTAMIEDIFQCWPLEYFWLKDMHQQDAFYVIIGSLSLLENFVLVLMPIMAVWKLKLTGREKMQLTFLFGVGGLVCAVGILRLITSKDHAAMDLTSSGCLEAVWSIIELDLGIFCASLILMRPLYHRCAEFCKICCWRSRKLAPSSTGSSDRVKMVKSWPWLHTIHGCSQVHAEAYSTNACIADKDCSFGLGDIQVEVCIDREVQDRAAVLTVAESGSETWSVARSSRQMSMGFDGRKSVDLQG</sequence>
<dbReference type="Proteomes" id="UP000247810">
    <property type="component" value="Unassembled WGS sequence"/>
</dbReference>
<dbReference type="Pfam" id="PF20684">
    <property type="entry name" value="Fung_rhodopsin"/>
    <property type="match status" value="1"/>
</dbReference>
<dbReference type="OrthoDB" id="10017208at2759"/>